<keyword evidence="1" id="KW-0472">Membrane</keyword>
<evidence type="ECO:0000313" key="2">
    <source>
        <dbReference type="EMBL" id="MDJ1503940.1"/>
    </source>
</evidence>
<feature type="transmembrane region" description="Helical" evidence="1">
    <location>
        <begin position="138"/>
        <end position="160"/>
    </location>
</feature>
<comment type="caution">
    <text evidence="2">The sequence shown here is derived from an EMBL/GenBank/DDBJ whole genome shotgun (WGS) entry which is preliminary data.</text>
</comment>
<feature type="transmembrane region" description="Helical" evidence="1">
    <location>
        <begin position="166"/>
        <end position="196"/>
    </location>
</feature>
<reference evidence="2" key="1">
    <citation type="submission" date="2023-05" db="EMBL/GenBank/DDBJ databases">
        <authorList>
            <person name="Zhang X."/>
        </authorList>
    </citation>
    <scope>NUCLEOTIDE SEQUENCE</scope>
    <source>
        <strain evidence="2">BD1B2-1</strain>
    </source>
</reference>
<gene>
    <name evidence="2" type="ORF">QNI22_24970</name>
</gene>
<organism evidence="2 3">
    <name type="scientific">Xanthocytophaga agilis</name>
    <dbReference type="NCBI Taxonomy" id="3048010"/>
    <lineage>
        <taxon>Bacteria</taxon>
        <taxon>Pseudomonadati</taxon>
        <taxon>Bacteroidota</taxon>
        <taxon>Cytophagia</taxon>
        <taxon>Cytophagales</taxon>
        <taxon>Rhodocytophagaceae</taxon>
        <taxon>Xanthocytophaga</taxon>
    </lineage>
</organism>
<evidence type="ECO:0000256" key="1">
    <source>
        <dbReference type="SAM" id="Phobius"/>
    </source>
</evidence>
<accession>A0AAE3UG26</accession>
<dbReference type="EMBL" id="JASJOU010000010">
    <property type="protein sequence ID" value="MDJ1503940.1"/>
    <property type="molecule type" value="Genomic_DNA"/>
</dbReference>
<feature type="transmembrane region" description="Helical" evidence="1">
    <location>
        <begin position="217"/>
        <end position="244"/>
    </location>
</feature>
<evidence type="ECO:0008006" key="4">
    <source>
        <dbReference type="Google" id="ProtNLM"/>
    </source>
</evidence>
<keyword evidence="1" id="KW-1133">Transmembrane helix</keyword>
<dbReference type="RefSeq" id="WP_314514723.1">
    <property type="nucleotide sequence ID" value="NZ_JASJOU010000010.1"/>
</dbReference>
<dbReference type="AlphaFoldDB" id="A0AAE3UG26"/>
<protein>
    <recommendedName>
        <fullName evidence="4">Glycerophosphoryl diester phosphodiesterase membrane domain-containing protein</fullName>
    </recommendedName>
</protein>
<feature type="transmembrane region" description="Helical" evidence="1">
    <location>
        <begin position="264"/>
        <end position="288"/>
    </location>
</feature>
<dbReference type="Proteomes" id="UP001232063">
    <property type="component" value="Unassembled WGS sequence"/>
</dbReference>
<sequence length="336" mass="37612">MNTQKIQFQQIRDFGQVFNAGFAFMRGHFFRIFRYLLSIGGPFLLVGVGVTALLMIRMQSWSTSVNTGGGVLPFAWTDFGITYLVNLLSFFVGFVMITAVINAYIKLYIESPEVTPNIQLGDVWSQVRKDFFRLAGQLLLVSVFVFGVNILFFVSVGAIGESTISAGAVLLVFFIGFGLFIFLMPYLGGVLTPQIYFGQTNFFKNISRTFSLVQDNWWMTLGLGFVNTIIMSTVFFICFFPFYLIMMISIVSQISSNPGQTPDFSSMTVVIVSMIVFMTLGYMATFIIHNVMAAVHYFNLEERKGGGGLLAKIQSIGSGENSLKSSIDFYDEEEKY</sequence>
<keyword evidence="3" id="KW-1185">Reference proteome</keyword>
<evidence type="ECO:0000313" key="3">
    <source>
        <dbReference type="Proteomes" id="UP001232063"/>
    </source>
</evidence>
<keyword evidence="1" id="KW-0812">Transmembrane</keyword>
<feature type="transmembrane region" description="Helical" evidence="1">
    <location>
        <begin position="81"/>
        <end position="105"/>
    </location>
</feature>
<feature type="transmembrane region" description="Helical" evidence="1">
    <location>
        <begin position="35"/>
        <end position="56"/>
    </location>
</feature>
<proteinExistence type="predicted"/>
<name>A0AAE3UG26_9BACT</name>